<keyword evidence="1" id="KW-1133">Transmembrane helix</keyword>
<protein>
    <submittedName>
        <fullName evidence="2">Uncharacterized protein</fullName>
    </submittedName>
</protein>
<feature type="transmembrane region" description="Helical" evidence="1">
    <location>
        <begin position="109"/>
        <end position="129"/>
    </location>
</feature>
<proteinExistence type="predicted"/>
<gene>
    <name evidence="2" type="ORF">BJ322DRAFT_135176</name>
</gene>
<evidence type="ECO:0000313" key="2">
    <source>
        <dbReference type="EMBL" id="KAF9783094.1"/>
    </source>
</evidence>
<evidence type="ECO:0000256" key="1">
    <source>
        <dbReference type="SAM" id="Phobius"/>
    </source>
</evidence>
<comment type="caution">
    <text evidence="2">The sequence shown here is derived from an EMBL/GenBank/DDBJ whole genome shotgun (WGS) entry which is preliminary data.</text>
</comment>
<accession>A0A9P6L560</accession>
<keyword evidence="1" id="KW-0472">Membrane</keyword>
<organism evidence="2 3">
    <name type="scientific">Thelephora terrestris</name>
    <dbReference type="NCBI Taxonomy" id="56493"/>
    <lineage>
        <taxon>Eukaryota</taxon>
        <taxon>Fungi</taxon>
        <taxon>Dikarya</taxon>
        <taxon>Basidiomycota</taxon>
        <taxon>Agaricomycotina</taxon>
        <taxon>Agaricomycetes</taxon>
        <taxon>Thelephorales</taxon>
        <taxon>Thelephoraceae</taxon>
        <taxon>Thelephora</taxon>
    </lineage>
</organism>
<feature type="transmembrane region" description="Helical" evidence="1">
    <location>
        <begin position="226"/>
        <end position="248"/>
    </location>
</feature>
<evidence type="ECO:0000313" key="3">
    <source>
        <dbReference type="Proteomes" id="UP000736335"/>
    </source>
</evidence>
<name>A0A9P6L560_9AGAM</name>
<reference evidence="2" key="1">
    <citation type="journal article" date="2020" name="Nat. Commun.">
        <title>Large-scale genome sequencing of mycorrhizal fungi provides insights into the early evolution of symbiotic traits.</title>
        <authorList>
            <person name="Miyauchi S."/>
            <person name="Kiss E."/>
            <person name="Kuo A."/>
            <person name="Drula E."/>
            <person name="Kohler A."/>
            <person name="Sanchez-Garcia M."/>
            <person name="Morin E."/>
            <person name="Andreopoulos B."/>
            <person name="Barry K.W."/>
            <person name="Bonito G."/>
            <person name="Buee M."/>
            <person name="Carver A."/>
            <person name="Chen C."/>
            <person name="Cichocki N."/>
            <person name="Clum A."/>
            <person name="Culley D."/>
            <person name="Crous P.W."/>
            <person name="Fauchery L."/>
            <person name="Girlanda M."/>
            <person name="Hayes R.D."/>
            <person name="Keri Z."/>
            <person name="LaButti K."/>
            <person name="Lipzen A."/>
            <person name="Lombard V."/>
            <person name="Magnuson J."/>
            <person name="Maillard F."/>
            <person name="Murat C."/>
            <person name="Nolan M."/>
            <person name="Ohm R.A."/>
            <person name="Pangilinan J."/>
            <person name="Pereira M.F."/>
            <person name="Perotto S."/>
            <person name="Peter M."/>
            <person name="Pfister S."/>
            <person name="Riley R."/>
            <person name="Sitrit Y."/>
            <person name="Stielow J.B."/>
            <person name="Szollosi G."/>
            <person name="Zifcakova L."/>
            <person name="Stursova M."/>
            <person name="Spatafora J.W."/>
            <person name="Tedersoo L."/>
            <person name="Vaario L.M."/>
            <person name="Yamada A."/>
            <person name="Yan M."/>
            <person name="Wang P."/>
            <person name="Xu J."/>
            <person name="Bruns T."/>
            <person name="Baldrian P."/>
            <person name="Vilgalys R."/>
            <person name="Dunand C."/>
            <person name="Henrissat B."/>
            <person name="Grigoriev I.V."/>
            <person name="Hibbett D."/>
            <person name="Nagy L.G."/>
            <person name="Martin F.M."/>
        </authorList>
    </citation>
    <scope>NUCLEOTIDE SEQUENCE</scope>
    <source>
        <strain evidence="2">UH-Tt-Lm1</strain>
    </source>
</reference>
<sequence>MSSAHWKEGVLLKFVNVVAYFFFLESNIYTIVSPEPIYGNIKQTYFTPAIWAFLVWPVIHSLLLGTVIYQFTSAHAKAVVVDGISWGFPLLTISYAIFVIVWANHNHTIAFVLALFLFYIACNVSWTLKKDHPPKSMGDQLFVHLPFSMWLAWTAVIVFLTAFEAFGVDATRDRDGGWTDFLVFLALLVLQIFAAACSRSPIEADRPAAFVISWTMWAIFDYQRSSAFIHGAAVTFSTLSLIWVFIAVDRCYRRLTGGHTVLTSEERRPLLGR</sequence>
<feature type="transmembrane region" description="Helical" evidence="1">
    <location>
        <begin position="12"/>
        <end position="29"/>
    </location>
</feature>
<dbReference type="OrthoDB" id="5586934at2759"/>
<dbReference type="EMBL" id="WIUZ02000010">
    <property type="protein sequence ID" value="KAF9783094.1"/>
    <property type="molecule type" value="Genomic_DNA"/>
</dbReference>
<feature type="transmembrane region" description="Helical" evidence="1">
    <location>
        <begin position="49"/>
        <end position="71"/>
    </location>
</feature>
<feature type="transmembrane region" description="Helical" evidence="1">
    <location>
        <begin position="83"/>
        <end position="103"/>
    </location>
</feature>
<dbReference type="Proteomes" id="UP000736335">
    <property type="component" value="Unassembled WGS sequence"/>
</dbReference>
<dbReference type="AlphaFoldDB" id="A0A9P6L560"/>
<reference evidence="2" key="2">
    <citation type="submission" date="2020-11" db="EMBL/GenBank/DDBJ databases">
        <authorList>
            <consortium name="DOE Joint Genome Institute"/>
            <person name="Kuo A."/>
            <person name="Miyauchi S."/>
            <person name="Kiss E."/>
            <person name="Drula E."/>
            <person name="Kohler A."/>
            <person name="Sanchez-Garcia M."/>
            <person name="Andreopoulos B."/>
            <person name="Barry K.W."/>
            <person name="Bonito G."/>
            <person name="Buee M."/>
            <person name="Carver A."/>
            <person name="Chen C."/>
            <person name="Cichocki N."/>
            <person name="Clum A."/>
            <person name="Culley D."/>
            <person name="Crous P.W."/>
            <person name="Fauchery L."/>
            <person name="Girlanda M."/>
            <person name="Hayes R."/>
            <person name="Keri Z."/>
            <person name="Labutti K."/>
            <person name="Lipzen A."/>
            <person name="Lombard V."/>
            <person name="Magnuson J."/>
            <person name="Maillard F."/>
            <person name="Morin E."/>
            <person name="Murat C."/>
            <person name="Nolan M."/>
            <person name="Ohm R."/>
            <person name="Pangilinan J."/>
            <person name="Pereira M."/>
            <person name="Perotto S."/>
            <person name="Peter M."/>
            <person name="Riley R."/>
            <person name="Sitrit Y."/>
            <person name="Stielow B."/>
            <person name="Szollosi G."/>
            <person name="Zifcakova L."/>
            <person name="Stursova M."/>
            <person name="Spatafora J.W."/>
            <person name="Tedersoo L."/>
            <person name="Vaario L.-M."/>
            <person name="Yamada A."/>
            <person name="Yan M."/>
            <person name="Wang P."/>
            <person name="Xu J."/>
            <person name="Bruns T."/>
            <person name="Baldrian P."/>
            <person name="Vilgalys R."/>
            <person name="Henrissat B."/>
            <person name="Grigoriev I.V."/>
            <person name="Hibbett D."/>
            <person name="Nagy L.G."/>
            <person name="Martin F.M."/>
        </authorList>
    </citation>
    <scope>NUCLEOTIDE SEQUENCE</scope>
    <source>
        <strain evidence="2">UH-Tt-Lm1</strain>
    </source>
</reference>
<feature type="transmembrane region" description="Helical" evidence="1">
    <location>
        <begin position="178"/>
        <end position="197"/>
    </location>
</feature>
<feature type="transmembrane region" description="Helical" evidence="1">
    <location>
        <begin position="141"/>
        <end position="166"/>
    </location>
</feature>
<keyword evidence="3" id="KW-1185">Reference proteome</keyword>
<keyword evidence="1" id="KW-0812">Transmembrane</keyword>